<sequence>MRVTSLDVARAAGVSQSTVSRALRGHPGIPPETARRVREAAARLRYVPSDRARDLVTRSSRRIAMVVDLDNPLWSLLVGRLCDELDRRRYRLSLIAEHGDPDDIESHVLGGTVDGVIVSTASRDSRLPGVLRERGVPAVLLHRYAEDVPLDACVADDRLGARLGTRILLEAGHREVGALLGPRTASTAREREDGYRSALADAGIGPDPAWIRHGGFDFEHGRSAVAAMAAERRLPRALFCANDTIALGAMNGAHELGLRVPGDLALVGFDDLEQAAWPLVGLTTLRVPFEDMLRSAVDRLLDRIAGDDGGPRRVVHPVEPVLRTSHARG</sequence>
<name>A0A238UPL8_9ACTN</name>
<dbReference type="GO" id="GO:0003700">
    <property type="term" value="F:DNA-binding transcription factor activity"/>
    <property type="evidence" value="ECO:0007669"/>
    <property type="project" value="TreeGrafter"/>
</dbReference>
<dbReference type="PANTHER" id="PTHR30146:SF109">
    <property type="entry name" value="HTH-TYPE TRANSCRIPTIONAL REGULATOR GALS"/>
    <property type="match status" value="1"/>
</dbReference>
<dbReference type="InterPro" id="IPR028082">
    <property type="entry name" value="Peripla_BP_I"/>
</dbReference>
<dbReference type="Gene3D" id="1.10.260.40">
    <property type="entry name" value="lambda repressor-like DNA-binding domains"/>
    <property type="match status" value="1"/>
</dbReference>
<evidence type="ECO:0000313" key="5">
    <source>
        <dbReference type="EMBL" id="SNR24062.1"/>
    </source>
</evidence>
<dbReference type="InterPro" id="IPR010982">
    <property type="entry name" value="Lambda_DNA-bd_dom_sf"/>
</dbReference>
<dbReference type="RefSeq" id="WP_089309692.1">
    <property type="nucleotide sequence ID" value="NZ_FZNP01000001.1"/>
</dbReference>
<evidence type="ECO:0000256" key="1">
    <source>
        <dbReference type="ARBA" id="ARBA00023015"/>
    </source>
</evidence>
<dbReference type="SUPFAM" id="SSF53822">
    <property type="entry name" value="Periplasmic binding protein-like I"/>
    <property type="match status" value="1"/>
</dbReference>
<dbReference type="Proteomes" id="UP000198420">
    <property type="component" value="Unassembled WGS sequence"/>
</dbReference>
<reference evidence="6" key="1">
    <citation type="submission" date="2017-06" db="EMBL/GenBank/DDBJ databases">
        <authorList>
            <person name="Varghese N."/>
            <person name="Submissions S."/>
        </authorList>
    </citation>
    <scope>NUCLEOTIDE SEQUENCE [LARGE SCALE GENOMIC DNA]</scope>
    <source>
        <strain evidence="6">DSM 44485</strain>
    </source>
</reference>
<dbReference type="PROSITE" id="PS50932">
    <property type="entry name" value="HTH_LACI_2"/>
    <property type="match status" value="1"/>
</dbReference>
<feature type="domain" description="HTH lacI-type" evidence="4">
    <location>
        <begin position="3"/>
        <end position="57"/>
    </location>
</feature>
<dbReference type="Gene3D" id="3.40.50.2300">
    <property type="match status" value="2"/>
</dbReference>
<dbReference type="Pfam" id="PF00356">
    <property type="entry name" value="LacI"/>
    <property type="match status" value="1"/>
</dbReference>
<gene>
    <name evidence="5" type="ORF">SAMN06265355_101261</name>
</gene>
<evidence type="ECO:0000313" key="6">
    <source>
        <dbReference type="Proteomes" id="UP000198420"/>
    </source>
</evidence>
<dbReference type="SMART" id="SM00354">
    <property type="entry name" value="HTH_LACI"/>
    <property type="match status" value="1"/>
</dbReference>
<keyword evidence="3" id="KW-0804">Transcription</keyword>
<evidence type="ECO:0000259" key="4">
    <source>
        <dbReference type="PROSITE" id="PS50932"/>
    </source>
</evidence>
<dbReference type="CDD" id="cd06278">
    <property type="entry name" value="PBP1_LacI-like"/>
    <property type="match status" value="1"/>
</dbReference>
<dbReference type="Pfam" id="PF13377">
    <property type="entry name" value="Peripla_BP_3"/>
    <property type="match status" value="1"/>
</dbReference>
<dbReference type="SUPFAM" id="SSF47413">
    <property type="entry name" value="lambda repressor-like DNA-binding domains"/>
    <property type="match status" value="1"/>
</dbReference>
<dbReference type="OrthoDB" id="2854648at2"/>
<accession>A0A238UPL8</accession>
<keyword evidence="1" id="KW-0805">Transcription regulation</keyword>
<dbReference type="InterPro" id="IPR000843">
    <property type="entry name" value="HTH_LacI"/>
</dbReference>
<dbReference type="EMBL" id="FZNP01000001">
    <property type="protein sequence ID" value="SNR24062.1"/>
    <property type="molecule type" value="Genomic_DNA"/>
</dbReference>
<keyword evidence="2" id="KW-0238">DNA-binding</keyword>
<organism evidence="5 6">
    <name type="scientific">Actinomadura mexicana</name>
    <dbReference type="NCBI Taxonomy" id="134959"/>
    <lineage>
        <taxon>Bacteria</taxon>
        <taxon>Bacillati</taxon>
        <taxon>Actinomycetota</taxon>
        <taxon>Actinomycetes</taxon>
        <taxon>Streptosporangiales</taxon>
        <taxon>Thermomonosporaceae</taxon>
        <taxon>Actinomadura</taxon>
    </lineage>
</organism>
<proteinExistence type="predicted"/>
<evidence type="ECO:0000256" key="2">
    <source>
        <dbReference type="ARBA" id="ARBA00023125"/>
    </source>
</evidence>
<dbReference type="AlphaFoldDB" id="A0A238UPL8"/>
<dbReference type="InterPro" id="IPR046335">
    <property type="entry name" value="LacI/GalR-like_sensor"/>
</dbReference>
<keyword evidence="6" id="KW-1185">Reference proteome</keyword>
<dbReference type="GO" id="GO:0000976">
    <property type="term" value="F:transcription cis-regulatory region binding"/>
    <property type="evidence" value="ECO:0007669"/>
    <property type="project" value="TreeGrafter"/>
</dbReference>
<dbReference type="PANTHER" id="PTHR30146">
    <property type="entry name" value="LACI-RELATED TRANSCRIPTIONAL REPRESSOR"/>
    <property type="match status" value="1"/>
</dbReference>
<dbReference type="CDD" id="cd01392">
    <property type="entry name" value="HTH_LacI"/>
    <property type="match status" value="1"/>
</dbReference>
<protein>
    <submittedName>
        <fullName evidence="5">Transcriptional regulator, LacI family</fullName>
    </submittedName>
</protein>
<evidence type="ECO:0000256" key="3">
    <source>
        <dbReference type="ARBA" id="ARBA00023163"/>
    </source>
</evidence>